<dbReference type="InterPro" id="IPR013785">
    <property type="entry name" value="Aldolase_TIM"/>
</dbReference>
<reference evidence="1" key="1">
    <citation type="journal article" date="2014" name="Front. Microbiol.">
        <title>High frequency of phylogenetically diverse reductive dehalogenase-homologous genes in deep subseafloor sedimentary metagenomes.</title>
        <authorList>
            <person name="Kawai M."/>
            <person name="Futagami T."/>
            <person name="Toyoda A."/>
            <person name="Takaki Y."/>
            <person name="Nishi S."/>
            <person name="Hori S."/>
            <person name="Arai W."/>
            <person name="Tsubouchi T."/>
            <person name="Morono Y."/>
            <person name="Uchiyama I."/>
            <person name="Ito T."/>
            <person name="Fujiyama A."/>
            <person name="Inagaki F."/>
            <person name="Takami H."/>
        </authorList>
    </citation>
    <scope>NUCLEOTIDE SEQUENCE</scope>
    <source>
        <strain evidence="1">Expedition CK06-06</strain>
    </source>
</reference>
<sequence>PYDWDNHFQNLKAALEIFSEGFVSTHLIVGLGETQKEILTTINKLNTLLIRVSLFAFTPIKGTSLENLRQPDIIHFRKIQLGRYLLINGLKKLKDFTFNTNGDVIKFNLNKRDLWNIIDETSAFLTSGCPGCNRPYYTSKPSGPIYNYPRKLITNEKDNIFQSLIKLVH</sequence>
<organism evidence="1">
    <name type="scientific">marine sediment metagenome</name>
    <dbReference type="NCBI Taxonomy" id="412755"/>
    <lineage>
        <taxon>unclassified sequences</taxon>
        <taxon>metagenomes</taxon>
        <taxon>ecological metagenomes</taxon>
    </lineage>
</organism>
<feature type="non-terminal residue" evidence="1">
    <location>
        <position position="1"/>
    </location>
</feature>
<evidence type="ECO:0008006" key="2">
    <source>
        <dbReference type="Google" id="ProtNLM"/>
    </source>
</evidence>
<protein>
    <recommendedName>
        <fullName evidence="2">Radical SAM core domain-containing protein</fullName>
    </recommendedName>
</protein>
<comment type="caution">
    <text evidence="1">The sequence shown here is derived from an EMBL/GenBank/DDBJ whole genome shotgun (WGS) entry which is preliminary data.</text>
</comment>
<evidence type="ECO:0000313" key="1">
    <source>
        <dbReference type="EMBL" id="GAI91226.1"/>
    </source>
</evidence>
<dbReference type="SUPFAM" id="SSF102114">
    <property type="entry name" value="Radical SAM enzymes"/>
    <property type="match status" value="1"/>
</dbReference>
<proteinExistence type="predicted"/>
<dbReference type="EMBL" id="BARW01021723">
    <property type="protein sequence ID" value="GAI91226.1"/>
    <property type="molecule type" value="Genomic_DNA"/>
</dbReference>
<dbReference type="Gene3D" id="3.20.20.70">
    <property type="entry name" value="Aldolase class I"/>
    <property type="match status" value="1"/>
</dbReference>
<dbReference type="AlphaFoldDB" id="X1TIN4"/>
<accession>X1TIN4</accession>
<gene>
    <name evidence="1" type="ORF">S12H4_36443</name>
</gene>
<dbReference type="InterPro" id="IPR058240">
    <property type="entry name" value="rSAM_sf"/>
</dbReference>
<name>X1TIN4_9ZZZZ</name>